<protein>
    <submittedName>
        <fullName evidence="2">Motility associated factor glycosyltransferase family protein</fullName>
    </submittedName>
</protein>
<evidence type="ECO:0000313" key="3">
    <source>
        <dbReference type="Proteomes" id="UP000601171"/>
    </source>
</evidence>
<comment type="caution">
    <text evidence="2">The sequence shown here is derived from an EMBL/GenBank/DDBJ whole genome shotgun (WGS) entry which is preliminary data.</text>
</comment>
<keyword evidence="3" id="KW-1185">Reference proteome</keyword>
<sequence>MLIDNIVFLKENSPILYEELKKSEENTNESKVILEDTKTSDKTLKIEKDNSMIYLHSKYNPLREAESIIDNLGERENIDEDTYVIFYGIGLGYHINVFAGRYPDVEFSIYEPSIEVFCHFLEYNNLKSNSYRKLDLVQCEYNPKIMEDFFKTIIKKIDKKIIIIDLPSYSSAFKENHEIFFKRFKEVLTNERKSLHTDYAFQKRWIINSMKNLKEVLSTPNIILEKKGEFKGKTAVLVAAGPSLNDEIENIRYIKDNGLAYIFSVGSAVNTLIYNNIYPDAACTYDPAAFNQNVFKTIKDKNICNVPMIFGSSVGYETLENYPGEKYHMITSQDTVAGYFLKNETGGAISIIQDAPSIAVVTLQLLYTLGFDNILLVGQNLGYRGKERYSEGISYNKELTDDEISNGLWVKDVYGNEILTNEGFNSMRHQMEIYIKILPNINVINTTKGGAQIEGTEFKELKDVIETVLDKKTVDKNWLNGNKTSYDKEYMEFQAKSMDKSYEKALKINKEYKLILTKIEKAINNRNYTQTENLYIKLDKELRRIENNDFYKTFILPMNRVQYKVLANSIDSLNEEKNPYEKGKRIVNSFRGFIGICTADIEMIKPIYDEMKKYINEF</sequence>
<name>A0A926ET01_9FIRM</name>
<dbReference type="RefSeq" id="WP_262429760.1">
    <property type="nucleotide sequence ID" value="NZ_JACRTG010000018.1"/>
</dbReference>
<gene>
    <name evidence="2" type="ORF">H8707_08665</name>
</gene>
<feature type="domain" description="6-hydroxymethylpterin diphosphokinase MptE-like" evidence="1">
    <location>
        <begin position="208"/>
        <end position="384"/>
    </location>
</feature>
<evidence type="ECO:0000313" key="2">
    <source>
        <dbReference type="EMBL" id="MBC8588311.1"/>
    </source>
</evidence>
<dbReference type="AlphaFoldDB" id="A0A926ET01"/>
<dbReference type="PANTHER" id="PTHR41786:SF1">
    <property type="entry name" value="6-HYDROXYMETHYLPTERIN DIPHOSPHOKINASE MPTE-LIKE DOMAIN-CONTAINING PROTEIN"/>
    <property type="match status" value="1"/>
</dbReference>
<dbReference type="PANTHER" id="PTHR41786">
    <property type="entry name" value="MOTILITY ACCESSORY FACTOR MAF"/>
    <property type="match status" value="1"/>
</dbReference>
<dbReference type="Pfam" id="PF01973">
    <property type="entry name" value="MptE-like"/>
    <property type="match status" value="1"/>
</dbReference>
<dbReference type="EMBL" id="JACRTG010000018">
    <property type="protein sequence ID" value="MBC8588311.1"/>
    <property type="molecule type" value="Genomic_DNA"/>
</dbReference>
<dbReference type="Proteomes" id="UP000601171">
    <property type="component" value="Unassembled WGS sequence"/>
</dbReference>
<accession>A0A926ET01</accession>
<evidence type="ECO:0000259" key="1">
    <source>
        <dbReference type="Pfam" id="PF01973"/>
    </source>
</evidence>
<dbReference type="InterPro" id="IPR002826">
    <property type="entry name" value="MptE-like"/>
</dbReference>
<organism evidence="2 3">
    <name type="scientific">Paratissierella segnis</name>
    <dbReference type="NCBI Taxonomy" id="2763679"/>
    <lineage>
        <taxon>Bacteria</taxon>
        <taxon>Bacillati</taxon>
        <taxon>Bacillota</taxon>
        <taxon>Tissierellia</taxon>
        <taxon>Tissierellales</taxon>
        <taxon>Tissierellaceae</taxon>
        <taxon>Paratissierella</taxon>
    </lineage>
</organism>
<proteinExistence type="predicted"/>
<reference evidence="2" key="1">
    <citation type="submission" date="2020-08" db="EMBL/GenBank/DDBJ databases">
        <title>Genome public.</title>
        <authorList>
            <person name="Liu C."/>
            <person name="Sun Q."/>
        </authorList>
    </citation>
    <scope>NUCLEOTIDE SEQUENCE</scope>
    <source>
        <strain evidence="2">BX21</strain>
    </source>
</reference>